<dbReference type="InterPro" id="IPR008991">
    <property type="entry name" value="Translation_prot_SH3-like_sf"/>
</dbReference>
<proteinExistence type="predicted"/>
<feature type="domain" description="Translation elongation factor KOW-like" evidence="1">
    <location>
        <begin position="3"/>
        <end position="51"/>
    </location>
</feature>
<accession>X1B9P8</accession>
<organism evidence="2">
    <name type="scientific">marine sediment metagenome</name>
    <dbReference type="NCBI Taxonomy" id="412755"/>
    <lineage>
        <taxon>unclassified sequences</taxon>
        <taxon>metagenomes</taxon>
        <taxon>ecological metagenomes</taxon>
    </lineage>
</organism>
<dbReference type="InterPro" id="IPR014722">
    <property type="entry name" value="Rib_uL2_dom2"/>
</dbReference>
<gene>
    <name evidence="2" type="ORF">S01H4_29271</name>
</gene>
<dbReference type="PANTHER" id="PTHR30053:SF12">
    <property type="entry name" value="ELONGATION FACTOR P (EF-P) FAMILY PROTEIN"/>
    <property type="match status" value="1"/>
</dbReference>
<dbReference type="EMBL" id="BART01014868">
    <property type="protein sequence ID" value="GAG77972.1"/>
    <property type="molecule type" value="Genomic_DNA"/>
</dbReference>
<comment type="caution">
    <text evidence="2">The sequence shown here is derived from an EMBL/GenBank/DDBJ whole genome shotgun (WGS) entry which is preliminary data.</text>
</comment>
<feature type="non-terminal residue" evidence="2">
    <location>
        <position position="89"/>
    </location>
</feature>
<dbReference type="PANTHER" id="PTHR30053">
    <property type="entry name" value="ELONGATION FACTOR P"/>
    <property type="match status" value="1"/>
</dbReference>
<reference evidence="2" key="1">
    <citation type="journal article" date="2014" name="Front. Microbiol.">
        <title>High frequency of phylogenetically diverse reductive dehalogenase-homologous genes in deep subseafloor sedimentary metagenomes.</title>
        <authorList>
            <person name="Kawai M."/>
            <person name="Futagami T."/>
            <person name="Toyoda A."/>
            <person name="Takaki Y."/>
            <person name="Nishi S."/>
            <person name="Hori S."/>
            <person name="Arai W."/>
            <person name="Tsubouchi T."/>
            <person name="Morono Y."/>
            <person name="Uchiyama I."/>
            <person name="Ito T."/>
            <person name="Fujiyama A."/>
            <person name="Inagaki F."/>
            <person name="Takami H."/>
        </authorList>
    </citation>
    <scope>NUCLEOTIDE SEQUENCE</scope>
    <source>
        <strain evidence="2">Expedition CK06-06</strain>
    </source>
</reference>
<dbReference type="Gene3D" id="2.40.50.140">
    <property type="entry name" value="Nucleic acid-binding proteins"/>
    <property type="match status" value="1"/>
</dbReference>
<protein>
    <recommendedName>
        <fullName evidence="1">Translation elongation factor KOW-like domain-containing protein</fullName>
    </recommendedName>
</protein>
<evidence type="ECO:0000313" key="2">
    <source>
        <dbReference type="EMBL" id="GAG77972.1"/>
    </source>
</evidence>
<sequence length="89" mass="10215">QHVIELDGGLFSIVDYTRVKPGKGGAYLKTKLRNLKTGATADKSFRAGEKINKAYLDESKIEYLYRADNLYYFLDKENYEELILTDSQV</sequence>
<dbReference type="FunFam" id="2.30.30.30:FF:000003">
    <property type="entry name" value="Elongation factor P"/>
    <property type="match status" value="1"/>
</dbReference>
<dbReference type="InterPro" id="IPR020599">
    <property type="entry name" value="Transl_elong_fac_P/YeiP"/>
</dbReference>
<dbReference type="GO" id="GO:0005737">
    <property type="term" value="C:cytoplasm"/>
    <property type="evidence" value="ECO:0007669"/>
    <property type="project" value="TreeGrafter"/>
</dbReference>
<dbReference type="InterPro" id="IPR013185">
    <property type="entry name" value="Transl_elong_KOW-like"/>
</dbReference>
<dbReference type="SUPFAM" id="SSF50104">
    <property type="entry name" value="Translation proteins SH3-like domain"/>
    <property type="match status" value="1"/>
</dbReference>
<dbReference type="GO" id="GO:0003746">
    <property type="term" value="F:translation elongation factor activity"/>
    <property type="evidence" value="ECO:0007669"/>
    <property type="project" value="TreeGrafter"/>
</dbReference>
<evidence type="ECO:0000259" key="1">
    <source>
        <dbReference type="Pfam" id="PF08207"/>
    </source>
</evidence>
<name>X1B9P8_9ZZZZ</name>
<dbReference type="Gene3D" id="2.30.30.30">
    <property type="match status" value="1"/>
</dbReference>
<dbReference type="Pfam" id="PF08207">
    <property type="entry name" value="EFP_N"/>
    <property type="match status" value="1"/>
</dbReference>
<dbReference type="AlphaFoldDB" id="X1B9P8"/>
<dbReference type="InterPro" id="IPR012340">
    <property type="entry name" value="NA-bd_OB-fold"/>
</dbReference>
<feature type="non-terminal residue" evidence="2">
    <location>
        <position position="1"/>
    </location>
</feature>